<name>A0AAD8I6K6_9APIA</name>
<keyword evidence="4" id="KW-1185">Reference proteome</keyword>
<feature type="transmembrane region" description="Helical" evidence="2">
    <location>
        <begin position="91"/>
        <end position="115"/>
    </location>
</feature>
<gene>
    <name evidence="3" type="ORF">POM88_025204</name>
</gene>
<protein>
    <submittedName>
        <fullName evidence="3">Ribosomal protein L18a</fullName>
    </submittedName>
</protein>
<dbReference type="InterPro" id="IPR044804">
    <property type="entry name" value="Ribosomal_eL20z-like"/>
</dbReference>
<proteinExistence type="predicted"/>
<dbReference type="AlphaFoldDB" id="A0AAD8I6K6"/>
<reference evidence="3" key="1">
    <citation type="submission" date="2023-02" db="EMBL/GenBank/DDBJ databases">
        <title>Genome of toxic invasive species Heracleum sosnowskyi carries increased number of genes despite the absence of recent whole-genome duplications.</title>
        <authorList>
            <person name="Schelkunov M."/>
            <person name="Shtratnikova V."/>
            <person name="Makarenko M."/>
            <person name="Klepikova A."/>
            <person name="Omelchenko D."/>
            <person name="Novikova G."/>
            <person name="Obukhova E."/>
            <person name="Bogdanov V."/>
            <person name="Penin A."/>
            <person name="Logacheva M."/>
        </authorList>
    </citation>
    <scope>NUCLEOTIDE SEQUENCE</scope>
    <source>
        <strain evidence="3">Hsosn_3</strain>
        <tissue evidence="3">Leaf</tissue>
    </source>
</reference>
<feature type="region of interest" description="Disordered" evidence="1">
    <location>
        <begin position="1"/>
        <end position="26"/>
    </location>
</feature>
<evidence type="ECO:0000256" key="2">
    <source>
        <dbReference type="SAM" id="Phobius"/>
    </source>
</evidence>
<dbReference type="Proteomes" id="UP001237642">
    <property type="component" value="Unassembled WGS sequence"/>
</dbReference>
<dbReference type="PANTHER" id="PTHR46631">
    <property type="entry name" value="60S RIBOSOMAL PROTEIN L18A-LIKE"/>
    <property type="match status" value="1"/>
</dbReference>
<evidence type="ECO:0000313" key="3">
    <source>
        <dbReference type="EMBL" id="KAK1378460.1"/>
    </source>
</evidence>
<accession>A0AAD8I6K6</accession>
<sequence length="150" mass="16536">MSEHDKNSSRGYVDQPSAPPPLPPYYYGTFQGVANYQPPPPPSQPVVGYPQPVPPAGYYSHGYQNVPGYVFPDGRPYLEHRLPCCGMGIGWFLFICGFLFGTIPWYIGACLLLFVQMDYREKPGLIVCTLASVLATIAIMLGVTKATNAW</sequence>
<reference evidence="3" key="2">
    <citation type="submission" date="2023-05" db="EMBL/GenBank/DDBJ databases">
        <authorList>
            <person name="Schelkunov M.I."/>
        </authorList>
    </citation>
    <scope>NUCLEOTIDE SEQUENCE</scope>
    <source>
        <strain evidence="3">Hsosn_3</strain>
        <tissue evidence="3">Leaf</tissue>
    </source>
</reference>
<organism evidence="3 4">
    <name type="scientific">Heracleum sosnowskyi</name>
    <dbReference type="NCBI Taxonomy" id="360622"/>
    <lineage>
        <taxon>Eukaryota</taxon>
        <taxon>Viridiplantae</taxon>
        <taxon>Streptophyta</taxon>
        <taxon>Embryophyta</taxon>
        <taxon>Tracheophyta</taxon>
        <taxon>Spermatophyta</taxon>
        <taxon>Magnoliopsida</taxon>
        <taxon>eudicotyledons</taxon>
        <taxon>Gunneridae</taxon>
        <taxon>Pentapetalae</taxon>
        <taxon>asterids</taxon>
        <taxon>campanulids</taxon>
        <taxon>Apiales</taxon>
        <taxon>Apiaceae</taxon>
        <taxon>Apioideae</taxon>
        <taxon>apioid superclade</taxon>
        <taxon>Tordylieae</taxon>
        <taxon>Tordyliinae</taxon>
        <taxon>Heracleum</taxon>
    </lineage>
</organism>
<keyword evidence="2" id="KW-0472">Membrane</keyword>
<dbReference type="EMBL" id="JAUIZM010000006">
    <property type="protein sequence ID" value="KAK1378460.1"/>
    <property type="molecule type" value="Genomic_DNA"/>
</dbReference>
<dbReference type="PANTHER" id="PTHR46631:SF4">
    <property type="entry name" value="OS06G0359400 PROTEIN"/>
    <property type="match status" value="1"/>
</dbReference>
<dbReference type="GO" id="GO:0005840">
    <property type="term" value="C:ribosome"/>
    <property type="evidence" value="ECO:0007669"/>
    <property type="project" value="UniProtKB-KW"/>
</dbReference>
<evidence type="ECO:0000256" key="1">
    <source>
        <dbReference type="SAM" id="MobiDB-lite"/>
    </source>
</evidence>
<comment type="caution">
    <text evidence="3">The sequence shown here is derived from an EMBL/GenBank/DDBJ whole genome shotgun (WGS) entry which is preliminary data.</text>
</comment>
<feature type="transmembrane region" description="Helical" evidence="2">
    <location>
        <begin position="124"/>
        <end position="143"/>
    </location>
</feature>
<keyword evidence="2" id="KW-0812">Transmembrane</keyword>
<evidence type="ECO:0000313" key="4">
    <source>
        <dbReference type="Proteomes" id="UP001237642"/>
    </source>
</evidence>
<keyword evidence="2" id="KW-1133">Transmembrane helix</keyword>
<keyword evidence="3" id="KW-0687">Ribonucleoprotein</keyword>
<keyword evidence="3" id="KW-0689">Ribosomal protein</keyword>